<protein>
    <recommendedName>
        <fullName evidence="3">YolD-like protein</fullName>
    </recommendedName>
</protein>
<dbReference type="Proteomes" id="UP001600941">
    <property type="component" value="Unassembled WGS sequence"/>
</dbReference>
<proteinExistence type="predicted"/>
<dbReference type="RefSeq" id="WP_306800679.1">
    <property type="nucleotide sequence ID" value="NZ_BAABZQ010000001.1"/>
</dbReference>
<evidence type="ECO:0000313" key="2">
    <source>
        <dbReference type="Proteomes" id="UP001600941"/>
    </source>
</evidence>
<gene>
    <name evidence="1" type="ORF">K340107D12_29780</name>
</gene>
<reference evidence="1 2" key="1">
    <citation type="submission" date="2024-04" db="EMBL/GenBank/DDBJ databases">
        <title>Defined microbial consortia suppress multidrug-resistant proinflammatory Enterobacteriaceae via ecological control.</title>
        <authorList>
            <person name="Furuichi M."/>
            <person name="Kawaguchi T."/>
            <person name="Pust M."/>
            <person name="Yasuma K."/>
            <person name="Plichta D."/>
            <person name="Hasegawa N."/>
            <person name="Ohya T."/>
            <person name="Bhattarai S."/>
            <person name="Sasajima S."/>
            <person name="Aoto Y."/>
            <person name="Tuganbaev T."/>
            <person name="Yaginuma M."/>
            <person name="Ueda M."/>
            <person name="Okahashi N."/>
            <person name="Amafuji K."/>
            <person name="Kiridooshi Y."/>
            <person name="Sugita K."/>
            <person name="Strazar M."/>
            <person name="Skelly A."/>
            <person name="Suda W."/>
            <person name="Hattori M."/>
            <person name="Nakamoto N."/>
            <person name="Caballero S."/>
            <person name="Norman J."/>
            <person name="Olle B."/>
            <person name="Tanoue T."/>
            <person name="Arita M."/>
            <person name="Bucci V."/>
            <person name="Atarashi K."/>
            <person name="Xavier R."/>
            <person name="Honda K."/>
        </authorList>
    </citation>
    <scope>NUCLEOTIDE SEQUENCE [LARGE SCALE GENOMIC DNA]</scope>
    <source>
        <strain evidence="2">k34-0107-D12</strain>
    </source>
</reference>
<evidence type="ECO:0008006" key="3">
    <source>
        <dbReference type="Google" id="ProtNLM"/>
    </source>
</evidence>
<comment type="caution">
    <text evidence="1">The sequence shown here is derived from an EMBL/GenBank/DDBJ whole genome shotgun (WGS) entry which is preliminary data.</text>
</comment>
<name>A0ABQ0BUE2_9FIRM</name>
<evidence type="ECO:0000313" key="1">
    <source>
        <dbReference type="EMBL" id="GAA6500162.1"/>
    </source>
</evidence>
<organism evidence="1 2">
    <name type="scientific">Blautia parvula</name>
    <dbReference type="NCBI Taxonomy" id="2877527"/>
    <lineage>
        <taxon>Bacteria</taxon>
        <taxon>Bacillati</taxon>
        <taxon>Bacillota</taxon>
        <taxon>Clostridia</taxon>
        <taxon>Lachnospirales</taxon>
        <taxon>Lachnospiraceae</taxon>
        <taxon>Blautia</taxon>
    </lineage>
</organism>
<accession>A0ABQ0BUE2</accession>
<keyword evidence="2" id="KW-1185">Reference proteome</keyword>
<dbReference type="EMBL" id="BAABZQ010000001">
    <property type="protein sequence ID" value="GAA6500162.1"/>
    <property type="molecule type" value="Genomic_DNA"/>
</dbReference>
<sequence length="152" mass="17315">MMLNRNSHAYDDIISLPHHISSHHPQMPIHDRAAQFAPFAALSGHEAAIWETARRTEERMELDEDAKAVLDEKMAMLQILLPRQPQITVTYFKPDEKKSGGSYITVTGNIKKIDEYEDTIMLVDGLKSFVKEICNIEGDIFTGKLPKTHNIR</sequence>